<evidence type="ECO:0000313" key="2">
    <source>
        <dbReference type="Proteomes" id="UP000893823"/>
    </source>
</evidence>
<organism evidence="1 2">
    <name type="scientific">Agromyces flavus</name>
    <dbReference type="NCBI Taxonomy" id="589382"/>
    <lineage>
        <taxon>Bacteria</taxon>
        <taxon>Bacillati</taxon>
        <taxon>Actinomycetota</taxon>
        <taxon>Actinomycetes</taxon>
        <taxon>Micrococcales</taxon>
        <taxon>Microbacteriaceae</taxon>
        <taxon>Agromyces</taxon>
    </lineage>
</organism>
<accession>A0ABT1KPI4</accession>
<gene>
    <name evidence="1" type="ORF">BCL57_002317</name>
</gene>
<dbReference type="EMBL" id="SODL02000004">
    <property type="protein sequence ID" value="MCP2368144.1"/>
    <property type="molecule type" value="Genomic_DNA"/>
</dbReference>
<dbReference type="Proteomes" id="UP000893823">
    <property type="component" value="Unassembled WGS sequence"/>
</dbReference>
<proteinExistence type="predicted"/>
<keyword evidence="2" id="KW-1185">Reference proteome</keyword>
<protein>
    <submittedName>
        <fullName evidence="1">Uncharacterized protein</fullName>
    </submittedName>
</protein>
<name>A0ABT1KPI4_9MICO</name>
<evidence type="ECO:0000313" key="1">
    <source>
        <dbReference type="EMBL" id="MCP2368144.1"/>
    </source>
</evidence>
<sequence>MSDADIAPFIMSIVMFIRAPAVSGGPGVDVAG</sequence>
<reference evidence="1" key="1">
    <citation type="submission" date="2022-06" db="EMBL/GenBank/DDBJ databases">
        <title>Genomic Encyclopedia of Type Strains, Phase III (KMG-III): the genomes of soil and plant-associated and newly described type strains.</title>
        <authorList>
            <person name="Whitman W."/>
        </authorList>
    </citation>
    <scope>NUCLEOTIDE SEQUENCE</scope>
    <source>
        <strain evidence="1">CPCC 202695</strain>
    </source>
</reference>
<comment type="caution">
    <text evidence="1">The sequence shown here is derived from an EMBL/GenBank/DDBJ whole genome shotgun (WGS) entry which is preliminary data.</text>
</comment>